<dbReference type="InterPro" id="IPR056095">
    <property type="entry name" value="DUF7678"/>
</dbReference>
<gene>
    <name evidence="2" type="ORF">DSL64_13235</name>
</gene>
<comment type="caution">
    <text evidence="2">The sequence shown here is derived from an EMBL/GenBank/DDBJ whole genome shotgun (WGS) entry which is preliminary data.</text>
</comment>
<dbReference type="Proteomes" id="UP000256373">
    <property type="component" value="Unassembled WGS sequence"/>
</dbReference>
<dbReference type="Pfam" id="PF24726">
    <property type="entry name" value="DUF7678"/>
    <property type="match status" value="1"/>
</dbReference>
<dbReference type="AlphaFoldDB" id="A0A3D8YE84"/>
<proteinExistence type="predicted"/>
<name>A0A3D8YE84_9BACT</name>
<accession>A0A3D8YE84</accession>
<keyword evidence="3" id="KW-1185">Reference proteome</keyword>
<dbReference type="EMBL" id="QNUL01000009">
    <property type="protein sequence ID" value="REA60962.1"/>
    <property type="molecule type" value="Genomic_DNA"/>
</dbReference>
<evidence type="ECO:0000313" key="2">
    <source>
        <dbReference type="EMBL" id="REA60962.1"/>
    </source>
</evidence>
<dbReference type="RefSeq" id="WP_115831483.1">
    <property type="nucleotide sequence ID" value="NZ_QNUL01000009.1"/>
</dbReference>
<sequence length="167" mass="18899">MIQQKRLRKSVSLTVTQSKKLNELSAFDGLDPVEHVKRAIDEYLSKQKVEFVPPKANEIVAKIKESVPAENMKGAVWVSGEVDRYQFSALILKIPAKIAIEKGRISKLSIWDPEMMESTGSFIGSCIVNFDRGWDIKPSIIAEPFFNSVMTVLKQRTDMKTKERAVK</sequence>
<dbReference type="OrthoDB" id="1669335at2"/>
<organism evidence="2 3">
    <name type="scientific">Dyadobacter luteus</name>
    <dbReference type="NCBI Taxonomy" id="2259619"/>
    <lineage>
        <taxon>Bacteria</taxon>
        <taxon>Pseudomonadati</taxon>
        <taxon>Bacteroidota</taxon>
        <taxon>Cytophagia</taxon>
        <taxon>Cytophagales</taxon>
        <taxon>Spirosomataceae</taxon>
        <taxon>Dyadobacter</taxon>
    </lineage>
</organism>
<reference evidence="2 3" key="1">
    <citation type="submission" date="2018-07" db="EMBL/GenBank/DDBJ databases">
        <title>Dyadobacter roseus sp. nov., isolated from rose rhizosphere soil.</title>
        <authorList>
            <person name="Chen L."/>
        </authorList>
    </citation>
    <scope>NUCLEOTIDE SEQUENCE [LARGE SCALE GENOMIC DNA]</scope>
    <source>
        <strain evidence="2 3">RS19</strain>
    </source>
</reference>
<feature type="domain" description="DUF7678" evidence="1">
    <location>
        <begin position="77"/>
        <end position="150"/>
    </location>
</feature>
<evidence type="ECO:0000259" key="1">
    <source>
        <dbReference type="Pfam" id="PF24726"/>
    </source>
</evidence>
<evidence type="ECO:0000313" key="3">
    <source>
        <dbReference type="Proteomes" id="UP000256373"/>
    </source>
</evidence>
<protein>
    <recommendedName>
        <fullName evidence="1">DUF7678 domain-containing protein</fullName>
    </recommendedName>
</protein>